<proteinExistence type="predicted"/>
<reference evidence="2" key="1">
    <citation type="submission" date="2021-03" db="EMBL/GenBank/DDBJ databases">
        <authorList>
            <person name="Jaffe A."/>
        </authorList>
    </citation>
    <scope>NUCLEOTIDE SEQUENCE</scope>
    <source>
        <strain evidence="2">RIFCSPLOWO2_01_FULL_AR10_48_17</strain>
    </source>
</reference>
<sequence length="77" mass="8591">MAVTVYSTHTCPYCIMAKDYLKQSKVSFNDVFVDDDYDKAEEMIQKSGQTGVPVLDINGKIIVGFNREAIKKALGLK</sequence>
<dbReference type="CDD" id="cd02976">
    <property type="entry name" value="NrdH"/>
    <property type="match status" value="1"/>
</dbReference>
<dbReference type="InterPro" id="IPR051548">
    <property type="entry name" value="Grx-like_ET"/>
</dbReference>
<reference evidence="2" key="2">
    <citation type="submission" date="2021-05" db="EMBL/GenBank/DDBJ databases">
        <title>Protein family content uncovers lineage relationships and bacterial pathway maintenance mechanisms in DPANN archaea.</title>
        <authorList>
            <person name="Castelle C.J."/>
            <person name="Meheust R."/>
            <person name="Jaffe A.L."/>
            <person name="Seitz K."/>
            <person name="Gong X."/>
            <person name="Baker B.J."/>
            <person name="Banfield J.F."/>
        </authorList>
    </citation>
    <scope>NUCLEOTIDE SEQUENCE</scope>
    <source>
        <strain evidence="2">RIFCSPLOWO2_01_FULL_AR10_48_17</strain>
    </source>
</reference>
<dbReference type="Proteomes" id="UP000675968">
    <property type="component" value="Unassembled WGS sequence"/>
</dbReference>
<protein>
    <submittedName>
        <fullName evidence="2">Glutaredoxin family protein</fullName>
    </submittedName>
</protein>
<dbReference type="PROSITE" id="PS00195">
    <property type="entry name" value="GLUTAREDOXIN_1"/>
    <property type="match status" value="1"/>
</dbReference>
<comment type="caution">
    <text evidence="2">The sequence shown here is derived from an EMBL/GenBank/DDBJ whole genome shotgun (WGS) entry which is preliminary data.</text>
</comment>
<dbReference type="InterPro" id="IPR002109">
    <property type="entry name" value="Glutaredoxin"/>
</dbReference>
<accession>A0A8T4L8M4</accession>
<dbReference type="AlphaFoldDB" id="A0A8T4L8M4"/>
<dbReference type="Pfam" id="PF00462">
    <property type="entry name" value="Glutaredoxin"/>
    <property type="match status" value="1"/>
</dbReference>
<evidence type="ECO:0000313" key="3">
    <source>
        <dbReference type="Proteomes" id="UP000675968"/>
    </source>
</evidence>
<dbReference type="PANTHER" id="PTHR34386:SF1">
    <property type="entry name" value="GLUTAREDOXIN-LIKE PROTEIN NRDH"/>
    <property type="match status" value="1"/>
</dbReference>
<feature type="domain" description="Glutaredoxin" evidence="1">
    <location>
        <begin position="3"/>
        <end position="62"/>
    </location>
</feature>
<dbReference type="Gene3D" id="3.40.30.10">
    <property type="entry name" value="Glutaredoxin"/>
    <property type="match status" value="1"/>
</dbReference>
<dbReference type="SUPFAM" id="SSF52833">
    <property type="entry name" value="Thioredoxin-like"/>
    <property type="match status" value="1"/>
</dbReference>
<evidence type="ECO:0000259" key="1">
    <source>
        <dbReference type="Pfam" id="PF00462"/>
    </source>
</evidence>
<dbReference type="GO" id="GO:0045454">
    <property type="term" value="P:cell redox homeostasis"/>
    <property type="evidence" value="ECO:0007669"/>
    <property type="project" value="TreeGrafter"/>
</dbReference>
<organism evidence="2 3">
    <name type="scientific">Candidatus Iainarchaeum sp</name>
    <dbReference type="NCBI Taxonomy" id="3101447"/>
    <lineage>
        <taxon>Archaea</taxon>
        <taxon>Candidatus Iainarchaeota</taxon>
        <taxon>Candidatus Iainarchaeia</taxon>
        <taxon>Candidatus Iainarchaeales</taxon>
        <taxon>Candidatus Iainarchaeaceae</taxon>
        <taxon>Candidatus Iainarchaeum</taxon>
    </lineage>
</organism>
<evidence type="ECO:0000313" key="2">
    <source>
        <dbReference type="EMBL" id="MBS3061120.1"/>
    </source>
</evidence>
<dbReference type="PROSITE" id="PS51354">
    <property type="entry name" value="GLUTAREDOXIN_2"/>
    <property type="match status" value="1"/>
</dbReference>
<dbReference type="PANTHER" id="PTHR34386">
    <property type="entry name" value="GLUTAREDOXIN"/>
    <property type="match status" value="1"/>
</dbReference>
<dbReference type="EMBL" id="JAGVWC010000007">
    <property type="protein sequence ID" value="MBS3061120.1"/>
    <property type="molecule type" value="Genomic_DNA"/>
</dbReference>
<gene>
    <name evidence="2" type="ORF">J4215_00895</name>
</gene>
<dbReference type="GO" id="GO:0009055">
    <property type="term" value="F:electron transfer activity"/>
    <property type="evidence" value="ECO:0007669"/>
    <property type="project" value="TreeGrafter"/>
</dbReference>
<dbReference type="InterPro" id="IPR036249">
    <property type="entry name" value="Thioredoxin-like_sf"/>
</dbReference>
<name>A0A8T4L8M4_9ARCH</name>
<dbReference type="InterPro" id="IPR011767">
    <property type="entry name" value="GLR_AS"/>
</dbReference>